<evidence type="ECO:0000313" key="12">
    <source>
        <dbReference type="EMBL" id="GFG29696.1"/>
    </source>
</evidence>
<dbReference type="Gene3D" id="1.20.1070.10">
    <property type="entry name" value="Rhodopsin 7-helix transmembrane proteins"/>
    <property type="match status" value="1"/>
</dbReference>
<feature type="domain" description="G-protein coupled receptors family 1 profile" evidence="11">
    <location>
        <begin position="230"/>
        <end position="276"/>
    </location>
</feature>
<dbReference type="PROSITE" id="PS50262">
    <property type="entry name" value="G_PROTEIN_RECEP_F1_2"/>
    <property type="match status" value="1"/>
</dbReference>
<reference evidence="12" key="1">
    <citation type="journal article" date="2020" name="J. Asia-Pac. Entomol.">
        <title>Draft genome sequence of the termite, Coptotermes formosanus: Genetic insights into the pyruvate dehydrogenase complex of the termite.</title>
        <authorList>
            <person name="Itakura S."/>
            <person name="Yosikawa Y."/>
            <person name="Togami Y."/>
            <person name="Umezawa K."/>
        </authorList>
    </citation>
    <scope>NUCLEOTIDE SEQUENCE</scope>
    <source>
        <tissue evidence="12">Head</tissue>
    </source>
</reference>
<evidence type="ECO:0000256" key="7">
    <source>
        <dbReference type="ARBA" id="ARBA00023136"/>
    </source>
</evidence>
<dbReference type="GO" id="GO:0045202">
    <property type="term" value="C:synapse"/>
    <property type="evidence" value="ECO:0007669"/>
    <property type="project" value="GOC"/>
</dbReference>
<gene>
    <name evidence="13" type="ORF">Cfor_02388</name>
    <name evidence="12" type="ORF">Cfor_02568</name>
</gene>
<evidence type="ECO:0000256" key="8">
    <source>
        <dbReference type="ARBA" id="ARBA00023170"/>
    </source>
</evidence>
<evidence type="ECO:0000256" key="3">
    <source>
        <dbReference type="ARBA" id="ARBA00022475"/>
    </source>
</evidence>
<sequence length="276" mass="30136">MEAPDTPNTGWLTGFLCQLMAPSLNTPVHIPSCGYTHNNSAKAMLLDCKQWNTTQTATEYEYFLCAGHHSSFSQCIHCASNSTSMFNMTLRLLLLDDEDDVIWARIPNVIKSVSCSVGGFMDMFMDCSSPKSVNVTSEDIISTVSSGNVSYSQEELSMWEESEGNKSAALREAIGEYVKCSLQSVLLNVESTTGGVSASPGFGEQSDWETHHHDWSFLFVLVFIVAGGVGNILVCLAVCLDRRLQNVTNYFLLSLAIADLLVSLFVMPLGAIPGFL</sequence>
<evidence type="ECO:0000313" key="14">
    <source>
        <dbReference type="Proteomes" id="UP000502823"/>
    </source>
</evidence>
<name>A0A6L2PBH3_COPFO</name>
<accession>A0A6L2PBH3</accession>
<dbReference type="GO" id="GO:0007268">
    <property type="term" value="P:chemical synaptic transmission"/>
    <property type="evidence" value="ECO:0007669"/>
    <property type="project" value="TreeGrafter"/>
</dbReference>
<dbReference type="InParanoid" id="A0A6L2PBH3"/>
<dbReference type="GO" id="GO:0004993">
    <property type="term" value="F:G protein-coupled serotonin receptor activity"/>
    <property type="evidence" value="ECO:0007669"/>
    <property type="project" value="TreeGrafter"/>
</dbReference>
<keyword evidence="6" id="KW-0297">G-protein coupled receptor</keyword>
<feature type="transmembrane region" description="Helical" evidence="10">
    <location>
        <begin position="215"/>
        <end position="238"/>
    </location>
</feature>
<dbReference type="Proteomes" id="UP000502823">
    <property type="component" value="Unassembled WGS sequence"/>
</dbReference>
<dbReference type="PANTHER" id="PTHR24247:SF228">
    <property type="entry name" value="5-HYDROXYTRYPTAMINE (SEROTONIN) RECEPTOR 2A, ISOFORM B"/>
    <property type="match status" value="1"/>
</dbReference>
<dbReference type="SUPFAM" id="SSF81321">
    <property type="entry name" value="Family A G protein-coupled receptor-like"/>
    <property type="match status" value="1"/>
</dbReference>
<evidence type="ECO:0000313" key="13">
    <source>
        <dbReference type="EMBL" id="GFG33684.1"/>
    </source>
</evidence>
<dbReference type="OrthoDB" id="5859976at2759"/>
<dbReference type="PRINTS" id="PR00237">
    <property type="entry name" value="GPCRRHODOPSN"/>
</dbReference>
<keyword evidence="7 10" id="KW-0472">Membrane</keyword>
<dbReference type="GO" id="GO:0051378">
    <property type="term" value="F:serotonin binding"/>
    <property type="evidence" value="ECO:0007669"/>
    <property type="project" value="TreeGrafter"/>
</dbReference>
<dbReference type="GO" id="GO:0005886">
    <property type="term" value="C:plasma membrane"/>
    <property type="evidence" value="ECO:0007669"/>
    <property type="project" value="UniProtKB-SubCell"/>
</dbReference>
<dbReference type="EMBL" id="BLKM01007098">
    <property type="protein sequence ID" value="GFG29696.1"/>
    <property type="molecule type" value="Genomic_DNA"/>
</dbReference>
<dbReference type="InterPro" id="IPR000276">
    <property type="entry name" value="GPCR_Rhodpsn"/>
</dbReference>
<dbReference type="InterPro" id="IPR017452">
    <property type="entry name" value="GPCR_Rhodpsn_7TM"/>
</dbReference>
<evidence type="ECO:0000256" key="5">
    <source>
        <dbReference type="ARBA" id="ARBA00022989"/>
    </source>
</evidence>
<dbReference type="GO" id="GO:0007187">
    <property type="term" value="P:G protein-coupled receptor signaling pathway, coupled to cyclic nucleotide second messenger"/>
    <property type="evidence" value="ECO:0007669"/>
    <property type="project" value="TreeGrafter"/>
</dbReference>
<evidence type="ECO:0000256" key="10">
    <source>
        <dbReference type="SAM" id="Phobius"/>
    </source>
</evidence>
<evidence type="ECO:0000256" key="4">
    <source>
        <dbReference type="ARBA" id="ARBA00022692"/>
    </source>
</evidence>
<dbReference type="EMBL" id="BLKM01008438">
    <property type="protein sequence ID" value="GFG33684.1"/>
    <property type="molecule type" value="Genomic_DNA"/>
</dbReference>
<feature type="transmembrane region" description="Helical" evidence="10">
    <location>
        <begin position="250"/>
        <end position="272"/>
    </location>
</feature>
<dbReference type="PANTHER" id="PTHR24247">
    <property type="entry name" value="5-HYDROXYTRYPTAMINE RECEPTOR"/>
    <property type="match status" value="1"/>
</dbReference>
<protein>
    <recommendedName>
        <fullName evidence="11">G-protein coupled receptors family 1 profile domain-containing protein</fullName>
    </recommendedName>
</protein>
<keyword evidence="14" id="KW-1185">Reference proteome</keyword>
<organism evidence="12 14">
    <name type="scientific">Coptotermes formosanus</name>
    <name type="common">Formosan subterranean termite</name>
    <dbReference type="NCBI Taxonomy" id="36987"/>
    <lineage>
        <taxon>Eukaryota</taxon>
        <taxon>Metazoa</taxon>
        <taxon>Ecdysozoa</taxon>
        <taxon>Arthropoda</taxon>
        <taxon>Hexapoda</taxon>
        <taxon>Insecta</taxon>
        <taxon>Pterygota</taxon>
        <taxon>Neoptera</taxon>
        <taxon>Polyneoptera</taxon>
        <taxon>Dictyoptera</taxon>
        <taxon>Blattodea</taxon>
        <taxon>Blattoidea</taxon>
        <taxon>Termitoidae</taxon>
        <taxon>Rhinotermitidae</taxon>
        <taxon>Coptotermes</taxon>
    </lineage>
</organism>
<dbReference type="GO" id="GO:0030425">
    <property type="term" value="C:dendrite"/>
    <property type="evidence" value="ECO:0007669"/>
    <property type="project" value="TreeGrafter"/>
</dbReference>
<dbReference type="GO" id="GO:0030594">
    <property type="term" value="F:neurotransmitter receptor activity"/>
    <property type="evidence" value="ECO:0007669"/>
    <property type="project" value="TreeGrafter"/>
</dbReference>
<keyword evidence="4 10" id="KW-0812">Transmembrane</keyword>
<proteinExistence type="inferred from homology"/>
<feature type="non-terminal residue" evidence="12">
    <location>
        <position position="276"/>
    </location>
</feature>
<reference evidence="14" key="2">
    <citation type="submission" date="2020-01" db="EMBL/GenBank/DDBJ databases">
        <title>Draft genome sequence of the Termite Coptotermes fromosanus.</title>
        <authorList>
            <person name="Itakura S."/>
            <person name="Yosikawa Y."/>
            <person name="Umezawa K."/>
        </authorList>
    </citation>
    <scope>NUCLEOTIDE SEQUENCE [LARGE SCALE GENOMIC DNA]</scope>
</reference>
<evidence type="ECO:0000256" key="1">
    <source>
        <dbReference type="ARBA" id="ARBA00004651"/>
    </source>
</evidence>
<keyword evidence="9" id="KW-0807">Transducer</keyword>
<dbReference type="AlphaFoldDB" id="A0A6L2PBH3"/>
<evidence type="ECO:0000259" key="11">
    <source>
        <dbReference type="PROSITE" id="PS50262"/>
    </source>
</evidence>
<keyword evidence="5 10" id="KW-1133">Transmembrane helix</keyword>
<comment type="caution">
    <text evidence="12">The sequence shown here is derived from an EMBL/GenBank/DDBJ whole genome shotgun (WGS) entry which is preliminary data.</text>
</comment>
<comment type="similarity">
    <text evidence="2">Belongs to the G-protein coupled receptor 1 family.</text>
</comment>
<keyword evidence="3" id="KW-1003">Cell membrane</keyword>
<evidence type="ECO:0000256" key="2">
    <source>
        <dbReference type="ARBA" id="ARBA00010663"/>
    </source>
</evidence>
<dbReference type="GO" id="GO:0007210">
    <property type="term" value="P:serotonin receptor signaling pathway"/>
    <property type="evidence" value="ECO:0007669"/>
    <property type="project" value="TreeGrafter"/>
</dbReference>
<comment type="subcellular location">
    <subcellularLocation>
        <location evidence="1">Cell membrane</location>
        <topology evidence="1">Multi-pass membrane protein</topology>
    </subcellularLocation>
</comment>
<keyword evidence="8" id="KW-0675">Receptor</keyword>
<dbReference type="Pfam" id="PF00001">
    <property type="entry name" value="7tm_1"/>
    <property type="match status" value="1"/>
</dbReference>
<evidence type="ECO:0000256" key="6">
    <source>
        <dbReference type="ARBA" id="ARBA00023040"/>
    </source>
</evidence>
<evidence type="ECO:0000256" key="9">
    <source>
        <dbReference type="ARBA" id="ARBA00023224"/>
    </source>
</evidence>